<sequence length="232" mass="26066">MVRSVRFAITTVITVGVATSALAAPLAPRAASPAPVNTIREINTRDFAVIVQDKDKELKLSDSLHRDDDRLDPVEHHHRSHSEEVVDVEFNLDEHHGHYRKQEVDIEAILPVTKHREELERRTMTYQEASAGCRASAAENKKTIVELKAQIRECQRTTNKNPPNKQDIDNSIAILQAQVNRLEEGVTKLLEQANTVDHEAALNPTAAGKKDPGTPSESAYYKPQFWNFPRPN</sequence>
<comment type="caution">
    <text evidence="4">The sequence shown here is derived from an EMBL/GenBank/DDBJ whole genome shotgun (WGS) entry which is preliminary data.</text>
</comment>
<reference evidence="4 5" key="1">
    <citation type="submission" date="2016-08" db="EMBL/GenBank/DDBJ databases">
        <authorList>
            <consortium name="Lentinula edodes genome sequencing consortium"/>
            <person name="Sakamoto Y."/>
            <person name="Nakade K."/>
            <person name="Sato S."/>
            <person name="Yoshida Y."/>
            <person name="Miyazaki K."/>
            <person name="Natsume S."/>
            <person name="Konno N."/>
        </authorList>
    </citation>
    <scope>NUCLEOTIDE SEQUENCE [LARGE SCALE GENOMIC DNA]</scope>
    <source>
        <strain evidence="4 5">NBRC 111202</strain>
    </source>
</reference>
<dbReference type="EMBL" id="BDGU01000123">
    <property type="protein sequence ID" value="GAW02982.1"/>
    <property type="molecule type" value="Genomic_DNA"/>
</dbReference>
<evidence type="ECO:0000256" key="1">
    <source>
        <dbReference type="SAM" id="Coils"/>
    </source>
</evidence>
<dbReference type="AlphaFoldDB" id="A0A1Q3E6W3"/>
<organism evidence="4 5">
    <name type="scientific">Lentinula edodes</name>
    <name type="common">Shiitake mushroom</name>
    <name type="synonym">Lentinus edodes</name>
    <dbReference type="NCBI Taxonomy" id="5353"/>
    <lineage>
        <taxon>Eukaryota</taxon>
        <taxon>Fungi</taxon>
        <taxon>Dikarya</taxon>
        <taxon>Basidiomycota</taxon>
        <taxon>Agaricomycotina</taxon>
        <taxon>Agaricomycetes</taxon>
        <taxon>Agaricomycetidae</taxon>
        <taxon>Agaricales</taxon>
        <taxon>Marasmiineae</taxon>
        <taxon>Omphalotaceae</taxon>
        <taxon>Lentinula</taxon>
    </lineage>
</organism>
<accession>A0A1Q3E6W3</accession>
<feature type="signal peptide" evidence="3">
    <location>
        <begin position="1"/>
        <end position="23"/>
    </location>
</feature>
<name>A0A1Q3E6W3_LENED</name>
<feature type="region of interest" description="Disordered" evidence="2">
    <location>
        <begin position="200"/>
        <end position="232"/>
    </location>
</feature>
<evidence type="ECO:0000256" key="2">
    <source>
        <dbReference type="SAM" id="MobiDB-lite"/>
    </source>
</evidence>
<proteinExistence type="predicted"/>
<evidence type="ECO:0008006" key="6">
    <source>
        <dbReference type="Google" id="ProtNLM"/>
    </source>
</evidence>
<keyword evidence="3" id="KW-0732">Signal</keyword>
<keyword evidence="5" id="KW-1185">Reference proteome</keyword>
<evidence type="ECO:0000313" key="5">
    <source>
        <dbReference type="Proteomes" id="UP000188533"/>
    </source>
</evidence>
<feature type="chain" id="PRO_5013043637" description="Secreted protein" evidence="3">
    <location>
        <begin position="24"/>
        <end position="232"/>
    </location>
</feature>
<dbReference type="Proteomes" id="UP000188533">
    <property type="component" value="Unassembled WGS sequence"/>
</dbReference>
<gene>
    <name evidence="4" type="ORF">LENED_004666</name>
</gene>
<reference evidence="4 5" key="2">
    <citation type="submission" date="2017-02" db="EMBL/GenBank/DDBJ databases">
        <title>A genome survey and senescence transcriptome analysis in Lentinula edodes.</title>
        <authorList>
            <person name="Sakamoto Y."/>
            <person name="Nakade K."/>
            <person name="Sato S."/>
            <person name="Yoshida Y."/>
            <person name="Miyazaki K."/>
            <person name="Natsume S."/>
            <person name="Konno N."/>
        </authorList>
    </citation>
    <scope>NUCLEOTIDE SEQUENCE [LARGE SCALE GENOMIC DNA]</scope>
    <source>
        <strain evidence="4 5">NBRC 111202</strain>
    </source>
</reference>
<keyword evidence="1" id="KW-0175">Coiled coil</keyword>
<feature type="coiled-coil region" evidence="1">
    <location>
        <begin position="137"/>
        <end position="192"/>
    </location>
</feature>
<evidence type="ECO:0000313" key="4">
    <source>
        <dbReference type="EMBL" id="GAW02982.1"/>
    </source>
</evidence>
<protein>
    <recommendedName>
        <fullName evidence="6">Secreted protein</fullName>
    </recommendedName>
</protein>
<evidence type="ECO:0000256" key="3">
    <source>
        <dbReference type="SAM" id="SignalP"/>
    </source>
</evidence>